<feature type="active site" description="Proton acceptor" evidence="15">
    <location>
        <position position="71"/>
    </location>
</feature>
<accession>A0A0A2UVH3</accession>
<dbReference type="InterPro" id="IPR033717">
    <property type="entry name" value="UDPK"/>
</dbReference>
<evidence type="ECO:0000256" key="15">
    <source>
        <dbReference type="PIRSR" id="PIRSR600829-1"/>
    </source>
</evidence>
<evidence type="ECO:0000256" key="17">
    <source>
        <dbReference type="PIRSR" id="PIRSR600829-3"/>
    </source>
</evidence>
<keyword evidence="7 17" id="KW-0547">Nucleotide-binding</keyword>
<evidence type="ECO:0000256" key="12">
    <source>
        <dbReference type="ARBA" id="ARBA00023136"/>
    </source>
</evidence>
<keyword evidence="13" id="KW-0594">Phospholipid biosynthesis</keyword>
<comment type="cofactor">
    <cofactor evidence="18">
        <name>Mg(2+)</name>
        <dbReference type="ChEBI" id="CHEBI:18420"/>
    </cofactor>
    <text evidence="18">Mn(2+), Zn(2+), Cd(2+) and Co(2+) support activity to lesser extents.</text>
</comment>
<feature type="binding site" evidence="17">
    <location>
        <begin position="87"/>
        <end position="89"/>
    </location>
    <ligand>
        <name>ATP</name>
        <dbReference type="ChEBI" id="CHEBI:30616"/>
    </ligand>
</feature>
<keyword evidence="10 19" id="KW-1133">Transmembrane helix</keyword>
<keyword evidence="3" id="KW-1003">Cell membrane</keyword>
<keyword evidence="8 20" id="KW-0418">Kinase</keyword>
<keyword evidence="14" id="KW-1208">Phospholipid metabolism</keyword>
<evidence type="ECO:0000256" key="19">
    <source>
        <dbReference type="SAM" id="Phobius"/>
    </source>
</evidence>
<feature type="binding site" evidence="17">
    <location>
        <position position="30"/>
    </location>
    <ligand>
        <name>ATP</name>
        <dbReference type="ChEBI" id="CHEBI:30616"/>
    </ligand>
</feature>
<dbReference type="InterPro" id="IPR000829">
    <property type="entry name" value="DAGK"/>
</dbReference>
<feature type="transmembrane region" description="Helical" evidence="19">
    <location>
        <begin position="98"/>
        <end position="119"/>
    </location>
</feature>
<sequence>MSSGSNETKKKKLIGFSFAFQGVWKVLKTERNFRIHLSVSAIVVLAGLLFDLAAWEWVAVTTIMAMVIILEMINSVIERIMDFLSPEHHPLVGEIKDISAGAVLVAALASVIIACIIFLPKLF</sequence>
<dbReference type="GO" id="GO:0046872">
    <property type="term" value="F:metal ion binding"/>
    <property type="evidence" value="ECO:0007669"/>
    <property type="project" value="UniProtKB-KW"/>
</dbReference>
<evidence type="ECO:0000256" key="8">
    <source>
        <dbReference type="ARBA" id="ARBA00022777"/>
    </source>
</evidence>
<comment type="similarity">
    <text evidence="2">Belongs to the bacterial diacylglycerol kinase family.</text>
</comment>
<feature type="binding site" evidence="18">
    <location>
        <position position="78"/>
    </location>
    <ligand>
        <name>a divalent metal cation</name>
        <dbReference type="ChEBI" id="CHEBI:60240"/>
    </ligand>
</feature>
<evidence type="ECO:0000256" key="18">
    <source>
        <dbReference type="PIRSR" id="PIRSR600829-4"/>
    </source>
</evidence>
<keyword evidence="11" id="KW-0443">Lipid metabolism</keyword>
<dbReference type="EMBL" id="AVBG01000012">
    <property type="protein sequence ID" value="KGP90501.1"/>
    <property type="molecule type" value="Genomic_DNA"/>
</dbReference>
<keyword evidence="9 17" id="KW-0067">ATP-binding</keyword>
<feature type="binding site" evidence="17">
    <location>
        <begin position="96"/>
        <end position="97"/>
    </location>
    <ligand>
        <name>ATP</name>
        <dbReference type="ChEBI" id="CHEBI:30616"/>
    </ligand>
</feature>
<dbReference type="InterPro" id="IPR036945">
    <property type="entry name" value="DAGK_sf"/>
</dbReference>
<evidence type="ECO:0000256" key="3">
    <source>
        <dbReference type="ARBA" id="ARBA00022475"/>
    </source>
</evidence>
<feature type="transmembrane region" description="Helical" evidence="19">
    <location>
        <begin position="57"/>
        <end position="77"/>
    </location>
</feature>
<organism evidence="20 21">
    <name type="scientific">Pontibacillus chungwhensis BH030062</name>
    <dbReference type="NCBI Taxonomy" id="1385513"/>
    <lineage>
        <taxon>Bacteria</taxon>
        <taxon>Bacillati</taxon>
        <taxon>Bacillota</taxon>
        <taxon>Bacilli</taxon>
        <taxon>Bacillales</taxon>
        <taxon>Bacillaceae</taxon>
        <taxon>Pontibacillus</taxon>
    </lineage>
</organism>
<evidence type="ECO:0000256" key="4">
    <source>
        <dbReference type="ARBA" id="ARBA00022516"/>
    </source>
</evidence>
<dbReference type="Proteomes" id="UP000030153">
    <property type="component" value="Unassembled WGS sequence"/>
</dbReference>
<keyword evidence="4" id="KW-0444">Lipid biosynthesis</keyword>
<dbReference type="GO" id="GO:0016301">
    <property type="term" value="F:kinase activity"/>
    <property type="evidence" value="ECO:0007669"/>
    <property type="project" value="UniProtKB-KW"/>
</dbReference>
<comment type="caution">
    <text evidence="20">The sequence shown here is derived from an EMBL/GenBank/DDBJ whole genome shotgun (WGS) entry which is preliminary data.</text>
</comment>
<evidence type="ECO:0000256" key="6">
    <source>
        <dbReference type="ARBA" id="ARBA00022692"/>
    </source>
</evidence>
<dbReference type="PANTHER" id="PTHR34299">
    <property type="entry name" value="DIACYLGLYCEROL KINASE"/>
    <property type="match status" value="1"/>
</dbReference>
<evidence type="ECO:0000256" key="16">
    <source>
        <dbReference type="PIRSR" id="PIRSR600829-2"/>
    </source>
</evidence>
<dbReference type="eggNOG" id="COG0818">
    <property type="taxonomic scope" value="Bacteria"/>
</dbReference>
<evidence type="ECO:0000256" key="2">
    <source>
        <dbReference type="ARBA" id="ARBA00005967"/>
    </source>
</evidence>
<proteinExistence type="inferred from homology"/>
<dbReference type="Gene3D" id="1.10.287.3610">
    <property type="match status" value="1"/>
</dbReference>
<dbReference type="STRING" id="1385513.N780_04995"/>
<gene>
    <name evidence="20" type="ORF">N780_04995</name>
</gene>
<keyword evidence="6 19" id="KW-0812">Transmembrane</keyword>
<feature type="binding site" evidence="16">
    <location>
        <position position="71"/>
    </location>
    <ligand>
        <name>substrate</name>
    </ligand>
</feature>
<dbReference type="CDD" id="cd14265">
    <property type="entry name" value="UDPK_IM_like"/>
    <property type="match status" value="1"/>
</dbReference>
<keyword evidence="12 19" id="KW-0472">Membrane</keyword>
<protein>
    <submittedName>
        <fullName evidence="20">Diacylglycerol kinase</fullName>
    </submittedName>
</protein>
<feature type="transmembrane region" description="Helical" evidence="19">
    <location>
        <begin position="33"/>
        <end position="51"/>
    </location>
</feature>
<evidence type="ECO:0000313" key="20">
    <source>
        <dbReference type="EMBL" id="KGP90501.1"/>
    </source>
</evidence>
<dbReference type="AlphaFoldDB" id="A0A0A2UVH3"/>
<feature type="binding site" evidence="17">
    <location>
        <position position="78"/>
    </location>
    <ligand>
        <name>ATP</name>
        <dbReference type="ChEBI" id="CHEBI:30616"/>
    </ligand>
</feature>
<evidence type="ECO:0000256" key="13">
    <source>
        <dbReference type="ARBA" id="ARBA00023209"/>
    </source>
</evidence>
<dbReference type="GO" id="GO:0008654">
    <property type="term" value="P:phospholipid biosynthetic process"/>
    <property type="evidence" value="ECO:0007669"/>
    <property type="project" value="UniProtKB-KW"/>
</dbReference>
<evidence type="ECO:0000256" key="10">
    <source>
        <dbReference type="ARBA" id="ARBA00022989"/>
    </source>
</evidence>
<dbReference type="Pfam" id="PF01219">
    <property type="entry name" value="DAGK_prokar"/>
    <property type="match status" value="1"/>
</dbReference>
<dbReference type="RefSeq" id="WP_036785786.1">
    <property type="nucleotide sequence ID" value="NZ_AVBG01000012.1"/>
</dbReference>
<evidence type="ECO:0000256" key="7">
    <source>
        <dbReference type="ARBA" id="ARBA00022741"/>
    </source>
</evidence>
<evidence type="ECO:0000256" key="14">
    <source>
        <dbReference type="ARBA" id="ARBA00023264"/>
    </source>
</evidence>
<name>A0A0A2UVH3_9BACI</name>
<keyword evidence="18" id="KW-0479">Metal-binding</keyword>
<keyword evidence="18" id="KW-0460">Magnesium</keyword>
<evidence type="ECO:0000313" key="21">
    <source>
        <dbReference type="Proteomes" id="UP000030153"/>
    </source>
</evidence>
<dbReference type="PANTHER" id="PTHR34299:SF1">
    <property type="entry name" value="DIACYLGLYCEROL KINASE"/>
    <property type="match status" value="1"/>
</dbReference>
<reference evidence="20 21" key="1">
    <citation type="submission" date="2013-08" db="EMBL/GenBank/DDBJ databases">
        <title>Genome of Pontibacillus chungwhensis.</title>
        <authorList>
            <person name="Wang Q."/>
            <person name="Wang G."/>
        </authorList>
    </citation>
    <scope>NUCLEOTIDE SEQUENCE [LARGE SCALE GENOMIC DNA]</scope>
    <source>
        <strain evidence="20 21">BH030062</strain>
    </source>
</reference>
<evidence type="ECO:0000256" key="5">
    <source>
        <dbReference type="ARBA" id="ARBA00022679"/>
    </source>
</evidence>
<dbReference type="GO" id="GO:0005524">
    <property type="term" value="F:ATP binding"/>
    <property type="evidence" value="ECO:0007669"/>
    <property type="project" value="UniProtKB-KW"/>
</dbReference>
<evidence type="ECO:0000256" key="11">
    <source>
        <dbReference type="ARBA" id="ARBA00023098"/>
    </source>
</evidence>
<dbReference type="OrthoDB" id="9789934at2"/>
<feature type="binding site" evidence="18">
    <location>
        <position position="30"/>
    </location>
    <ligand>
        <name>a divalent metal cation</name>
        <dbReference type="ChEBI" id="CHEBI:60240"/>
    </ligand>
</feature>
<evidence type="ECO:0000256" key="1">
    <source>
        <dbReference type="ARBA" id="ARBA00004651"/>
    </source>
</evidence>
<comment type="subcellular location">
    <subcellularLocation>
        <location evidence="1">Cell membrane</location>
        <topology evidence="1">Multi-pass membrane protein</topology>
    </subcellularLocation>
</comment>
<keyword evidence="5" id="KW-0808">Transferase</keyword>
<dbReference type="GO" id="GO:0005886">
    <property type="term" value="C:plasma membrane"/>
    <property type="evidence" value="ECO:0007669"/>
    <property type="project" value="UniProtKB-SubCell"/>
</dbReference>
<keyword evidence="21" id="KW-1185">Reference proteome</keyword>
<evidence type="ECO:0000256" key="9">
    <source>
        <dbReference type="ARBA" id="ARBA00022840"/>
    </source>
</evidence>